<reference evidence="1 2" key="1">
    <citation type="journal article" date="2019" name="Nat. Ecol. Evol.">
        <title>Megaphylogeny resolves global patterns of mushroom evolution.</title>
        <authorList>
            <person name="Varga T."/>
            <person name="Krizsan K."/>
            <person name="Foldi C."/>
            <person name="Dima B."/>
            <person name="Sanchez-Garcia M."/>
            <person name="Sanchez-Ramirez S."/>
            <person name="Szollosi G.J."/>
            <person name="Szarkandi J.G."/>
            <person name="Papp V."/>
            <person name="Albert L."/>
            <person name="Andreopoulos W."/>
            <person name="Angelini C."/>
            <person name="Antonin V."/>
            <person name="Barry K.W."/>
            <person name="Bougher N.L."/>
            <person name="Buchanan P."/>
            <person name="Buyck B."/>
            <person name="Bense V."/>
            <person name="Catcheside P."/>
            <person name="Chovatia M."/>
            <person name="Cooper J."/>
            <person name="Damon W."/>
            <person name="Desjardin D."/>
            <person name="Finy P."/>
            <person name="Geml J."/>
            <person name="Haridas S."/>
            <person name="Hughes K."/>
            <person name="Justo A."/>
            <person name="Karasinski D."/>
            <person name="Kautmanova I."/>
            <person name="Kiss B."/>
            <person name="Kocsube S."/>
            <person name="Kotiranta H."/>
            <person name="LaButti K.M."/>
            <person name="Lechner B.E."/>
            <person name="Liimatainen K."/>
            <person name="Lipzen A."/>
            <person name="Lukacs Z."/>
            <person name="Mihaltcheva S."/>
            <person name="Morgado L.N."/>
            <person name="Niskanen T."/>
            <person name="Noordeloos M.E."/>
            <person name="Ohm R.A."/>
            <person name="Ortiz-Santana B."/>
            <person name="Ovrebo C."/>
            <person name="Racz N."/>
            <person name="Riley R."/>
            <person name="Savchenko A."/>
            <person name="Shiryaev A."/>
            <person name="Soop K."/>
            <person name="Spirin V."/>
            <person name="Szebenyi C."/>
            <person name="Tomsovsky M."/>
            <person name="Tulloss R.E."/>
            <person name="Uehling J."/>
            <person name="Grigoriev I.V."/>
            <person name="Vagvolgyi C."/>
            <person name="Papp T."/>
            <person name="Martin F.M."/>
            <person name="Miettinen O."/>
            <person name="Hibbett D.S."/>
            <person name="Nagy L.G."/>
        </authorList>
    </citation>
    <scope>NUCLEOTIDE SEQUENCE [LARGE SCALE GENOMIC DNA]</scope>
    <source>
        <strain evidence="1 2">CBS 121175</strain>
    </source>
</reference>
<gene>
    <name evidence="1" type="ORF">FA15DRAFT_745114</name>
</gene>
<name>A0A5C3KTA7_COPMA</name>
<keyword evidence="2" id="KW-1185">Reference proteome</keyword>
<evidence type="ECO:0000313" key="2">
    <source>
        <dbReference type="Proteomes" id="UP000307440"/>
    </source>
</evidence>
<evidence type="ECO:0008006" key="3">
    <source>
        <dbReference type="Google" id="ProtNLM"/>
    </source>
</evidence>
<protein>
    <recommendedName>
        <fullName evidence="3">F-box domain-containing protein</fullName>
    </recommendedName>
</protein>
<proteinExistence type="predicted"/>
<evidence type="ECO:0000313" key="1">
    <source>
        <dbReference type="EMBL" id="TFK23497.1"/>
    </source>
</evidence>
<accession>A0A5C3KTA7</accession>
<dbReference type="EMBL" id="ML210217">
    <property type="protein sequence ID" value="TFK23497.1"/>
    <property type="molecule type" value="Genomic_DNA"/>
</dbReference>
<dbReference type="Proteomes" id="UP000307440">
    <property type="component" value="Unassembled WGS sequence"/>
</dbReference>
<dbReference type="AlphaFoldDB" id="A0A5C3KTA7"/>
<organism evidence="1 2">
    <name type="scientific">Coprinopsis marcescibilis</name>
    <name type="common">Agaric fungus</name>
    <name type="synonym">Psathyrella marcescibilis</name>
    <dbReference type="NCBI Taxonomy" id="230819"/>
    <lineage>
        <taxon>Eukaryota</taxon>
        <taxon>Fungi</taxon>
        <taxon>Dikarya</taxon>
        <taxon>Basidiomycota</taxon>
        <taxon>Agaricomycotina</taxon>
        <taxon>Agaricomycetes</taxon>
        <taxon>Agaricomycetidae</taxon>
        <taxon>Agaricales</taxon>
        <taxon>Agaricineae</taxon>
        <taxon>Psathyrellaceae</taxon>
        <taxon>Coprinopsis</taxon>
    </lineage>
</organism>
<dbReference type="OrthoDB" id="2745898at2759"/>
<sequence length="433" mass="49379">MDTLPQELVEKVVDHIPKHSIAAASLTCSLFREPCQRRLLSTILVQGGLCSRTHPNNPSRPGKRLWRLFQLSPTAASYVRAVQINDDTCCDGCQWLDEDEDLLKALQLIAQQNLIQFLGIRMRNHSHIDIGPNAKASLLAICRCDSFTQLQLEKAPVNIIDWAGPSLKEVQLISPTYAEDPSFQVTPVGPPTKLSYLRVLDICMDYPEQILSHLVNGTRAGTLVGGLKELVLDAECADPENTKEFPRLLAECMDVVEIFSFDCPEFMPDYSEGGPEHLKAHGLPDFSFFVRLKALNLSFRNSSLSPSDPVLWALHRLMTFSSYHPRLESVGLFLRQSISPDGITHSPNPEYWRKIDEILFDRQKFPNLKKVKVEFAWEMSRRGPTDDRDQIEPYLTRLQTEGILIISSTYYWPSYRRLLWWYDVMHDFPAAAY</sequence>